<dbReference type="EMBL" id="FQVH01000063">
    <property type="protein sequence ID" value="SHF90226.1"/>
    <property type="molecule type" value="Genomic_DNA"/>
</dbReference>
<evidence type="ECO:0000259" key="1">
    <source>
        <dbReference type="Pfam" id="PF10057"/>
    </source>
</evidence>
<dbReference type="RefSeq" id="WP_073346579.1">
    <property type="nucleotide sequence ID" value="NZ_FQVH01000063.1"/>
</dbReference>
<evidence type="ECO:0000313" key="2">
    <source>
        <dbReference type="EMBL" id="SHF90226.1"/>
    </source>
</evidence>
<dbReference type="STRING" id="1121256.SAMN02746089_02746"/>
<dbReference type="AlphaFoldDB" id="A0A1M5FFF8"/>
<evidence type="ECO:0000313" key="3">
    <source>
        <dbReference type="Proteomes" id="UP000184088"/>
    </source>
</evidence>
<gene>
    <name evidence="2" type="ORF">SAMN02746089_02746</name>
</gene>
<dbReference type="InterPro" id="IPR018745">
    <property type="entry name" value="MpsC"/>
</dbReference>
<dbReference type="Proteomes" id="UP000184088">
    <property type="component" value="Unassembled WGS sequence"/>
</dbReference>
<reference evidence="2 3" key="1">
    <citation type="submission" date="2016-11" db="EMBL/GenBank/DDBJ databases">
        <authorList>
            <person name="Jaros S."/>
            <person name="Januszkiewicz K."/>
            <person name="Wedrychowicz H."/>
        </authorList>
    </citation>
    <scope>NUCLEOTIDE SEQUENCE [LARGE SCALE GENOMIC DNA]</scope>
    <source>
        <strain evidence="2 3">DSM 17918</strain>
    </source>
</reference>
<keyword evidence="3" id="KW-1185">Reference proteome</keyword>
<dbReference type="OrthoDB" id="5422931at2"/>
<name>A0A1M5FFF8_9THEO</name>
<proteinExistence type="predicted"/>
<dbReference type="Pfam" id="PF10057">
    <property type="entry name" value="MpsC"/>
    <property type="match status" value="1"/>
</dbReference>
<protein>
    <submittedName>
        <fullName evidence="2">Uncharacterized protein YbcI</fullName>
    </submittedName>
</protein>
<feature type="domain" description="Na+-translocating membrane potential-generating system MpsC" evidence="1">
    <location>
        <begin position="6"/>
        <end position="116"/>
    </location>
</feature>
<organism evidence="2 3">
    <name type="scientific">Caldanaerobius fijiensis DSM 17918</name>
    <dbReference type="NCBI Taxonomy" id="1121256"/>
    <lineage>
        <taxon>Bacteria</taxon>
        <taxon>Bacillati</taxon>
        <taxon>Bacillota</taxon>
        <taxon>Clostridia</taxon>
        <taxon>Thermoanaerobacterales</taxon>
        <taxon>Thermoanaerobacteraceae</taxon>
        <taxon>Caldanaerobius</taxon>
    </lineage>
</organism>
<accession>A0A1M5FFF8</accession>
<sequence>MLKFRTKGEFEARISDLMIKFQKEKVGRGAESARTFICHDMIIVRLERALTPIEKTLLQSEEGKKVIKELRVRLSEIVKPELEKLISSISEANVKSVHFDISTKTGEYIYVFIMDRILEFGDGAKGPCRVQLPDNQL</sequence>